<dbReference type="EMBL" id="CDPU01000038">
    <property type="protein sequence ID" value="CEO53813.1"/>
    <property type="molecule type" value="Genomic_DNA"/>
</dbReference>
<protein>
    <recommendedName>
        <fullName evidence="2">ER-bound oxygenase mpaB/mpaB'/Rubber oxygenase catalytic domain-containing protein</fullName>
    </recommendedName>
</protein>
<evidence type="ECO:0008006" key="2">
    <source>
        <dbReference type="Google" id="ProtNLM"/>
    </source>
</evidence>
<dbReference type="GO" id="GO:0016491">
    <property type="term" value="F:oxidoreductase activity"/>
    <property type="evidence" value="ECO:0007669"/>
    <property type="project" value="InterPro"/>
</dbReference>
<dbReference type="InterPro" id="IPR046366">
    <property type="entry name" value="MPAB"/>
</dbReference>
<sequence length="442" mass="50059">MEAMNRTISSSLGTAFEQINRVTDTLGIPQTAFASLTNFTWKSKKGAATIILGYLLLVRALRFRRENAAKRKFKFTDRASLARMTTAEAQMILKYLATLEMPQLQFLSLQFGLFKTYGVESISKLLVATRNLADPTNSPKRYEDTAVIINEFMAWDPSAERTVKAIARMNFLHSKYIASGQISNDDLLYTLSVFVIEPARFAERYDWRPFNDMEYCALGVFWKSIGDAMGINYHGILPGAENGWKDGIHFADELTAWAKAYEVAQMRPNSISPKPAHALLPIITYWIPWFAKPFVTECVLSLINTRILEAFKLPEPSITAIAVTHGALVARRFVIRHLMLPRILQIKILGDQDPSTGRYLLPQSHGNWPFYVKPTLWNRWGPVAWAIRLYGGYVPGNKPAEFMPQGYTFEDVGPVNRANQGKEEMEADLKRLRASKRSGCPF</sequence>
<name>A0A0B7K8V3_BIOOC</name>
<accession>A0A0B7K8V3</accession>
<evidence type="ECO:0000313" key="1">
    <source>
        <dbReference type="EMBL" id="CEO53813.1"/>
    </source>
</evidence>
<organism evidence="1">
    <name type="scientific">Bionectria ochroleuca</name>
    <name type="common">Gliocladium roseum</name>
    <dbReference type="NCBI Taxonomy" id="29856"/>
    <lineage>
        <taxon>Eukaryota</taxon>
        <taxon>Fungi</taxon>
        <taxon>Dikarya</taxon>
        <taxon>Ascomycota</taxon>
        <taxon>Pezizomycotina</taxon>
        <taxon>Sordariomycetes</taxon>
        <taxon>Hypocreomycetidae</taxon>
        <taxon>Hypocreales</taxon>
        <taxon>Bionectriaceae</taxon>
        <taxon>Clonostachys</taxon>
    </lineage>
</organism>
<proteinExistence type="predicted"/>
<reference evidence="1" key="1">
    <citation type="submission" date="2015-01" db="EMBL/GenBank/DDBJ databases">
        <authorList>
            <person name="Durling Mikael"/>
        </authorList>
    </citation>
    <scope>NUCLEOTIDE SEQUENCE</scope>
</reference>
<dbReference type="AlphaFoldDB" id="A0A0B7K8V3"/>
<dbReference type="PANTHER" id="PTHR36124">
    <property type="match status" value="1"/>
</dbReference>
<dbReference type="PANTHER" id="PTHR36124:SF4">
    <property type="entry name" value="ER-BOUND OXYGENASE MPAB_MPAB'_RUBBER OXYGENASE CATALYTIC DOMAIN-CONTAINING PROTEIN"/>
    <property type="match status" value="1"/>
</dbReference>
<gene>
    <name evidence="1" type="ORF">BN869_000009871_1</name>
</gene>